<accession>A0A8J7SAE8</accession>
<feature type="region of interest" description="Disordered" evidence="2">
    <location>
        <begin position="1"/>
        <end position="44"/>
    </location>
</feature>
<keyword evidence="3" id="KW-0472">Membrane</keyword>
<proteinExistence type="predicted"/>
<evidence type="ECO:0000256" key="1">
    <source>
        <dbReference type="SAM" id="Coils"/>
    </source>
</evidence>
<keyword evidence="1" id="KW-0175">Coiled coil</keyword>
<evidence type="ECO:0000313" key="4">
    <source>
        <dbReference type="EMBL" id="MBP3193403.1"/>
    </source>
</evidence>
<organism evidence="4 5">
    <name type="scientific">Natronogracilivirga saccharolytica</name>
    <dbReference type="NCBI Taxonomy" id="2812953"/>
    <lineage>
        <taxon>Bacteria</taxon>
        <taxon>Pseudomonadati</taxon>
        <taxon>Balneolota</taxon>
        <taxon>Balneolia</taxon>
        <taxon>Balneolales</taxon>
        <taxon>Cyclonatronaceae</taxon>
        <taxon>Natronogracilivirga</taxon>
    </lineage>
</organism>
<protein>
    <recommendedName>
        <fullName evidence="6">Cell division protein FtsL</fullName>
    </recommendedName>
</protein>
<keyword evidence="5" id="KW-1185">Reference proteome</keyword>
<feature type="coiled-coil region" evidence="1">
    <location>
        <begin position="72"/>
        <end position="99"/>
    </location>
</feature>
<feature type="compositionally biased region" description="Low complexity" evidence="2">
    <location>
        <begin position="27"/>
        <end position="38"/>
    </location>
</feature>
<comment type="caution">
    <text evidence="4">The sequence shown here is derived from an EMBL/GenBank/DDBJ whole genome shotgun (WGS) entry which is preliminary data.</text>
</comment>
<evidence type="ECO:0000313" key="5">
    <source>
        <dbReference type="Proteomes" id="UP000673975"/>
    </source>
</evidence>
<gene>
    <name evidence="4" type="ORF">NATSA_12060</name>
</gene>
<dbReference type="RefSeq" id="WP_210512860.1">
    <property type="nucleotide sequence ID" value="NZ_JAFIDN010000010.1"/>
</dbReference>
<feature type="transmembrane region" description="Helical" evidence="3">
    <location>
        <begin position="51"/>
        <end position="70"/>
    </location>
</feature>
<dbReference type="EMBL" id="JAFIDN010000010">
    <property type="protein sequence ID" value="MBP3193403.1"/>
    <property type="molecule type" value="Genomic_DNA"/>
</dbReference>
<reference evidence="4" key="1">
    <citation type="submission" date="2021-02" db="EMBL/GenBank/DDBJ databases">
        <title>Natronogracilivirga saccharolytica gen. nov. sp. nov. a new anaerobic, haloalkiliphilic carbohydrate-fermenting bacterium from soda lake and proposing of Cyclonatronumiaceae fam. nov. in the phylum Balneolaeota.</title>
        <authorList>
            <person name="Zhilina T.N."/>
            <person name="Sorokin D.Y."/>
            <person name="Zavarzina D.G."/>
            <person name="Toshchakov S.V."/>
            <person name="Kublanov I.V."/>
        </authorList>
    </citation>
    <scope>NUCLEOTIDE SEQUENCE</scope>
    <source>
        <strain evidence="4">Z-1702</strain>
    </source>
</reference>
<feature type="compositionally biased region" description="Pro residues" evidence="2">
    <location>
        <begin position="1"/>
        <end position="10"/>
    </location>
</feature>
<name>A0A8J7SAE8_9BACT</name>
<dbReference type="AlphaFoldDB" id="A0A8J7SAE8"/>
<evidence type="ECO:0000256" key="2">
    <source>
        <dbReference type="SAM" id="MobiDB-lite"/>
    </source>
</evidence>
<evidence type="ECO:0008006" key="6">
    <source>
        <dbReference type="Google" id="ProtNLM"/>
    </source>
</evidence>
<evidence type="ECO:0000256" key="3">
    <source>
        <dbReference type="SAM" id="Phobius"/>
    </source>
</evidence>
<sequence length="132" mass="14459">MIVKSPPRPSPVLRNRPASNTPKTGPLSGSNGKRSSGGSRKKKKLLSPGKLILWSVALGLAGTLYLTHVFQTQNTLQEVQQLRMEHERAQRIHTEARRNYEQMTGPAEIYSRAQSLGMISGGATDPVIVIDN</sequence>
<keyword evidence="3" id="KW-1133">Transmembrane helix</keyword>
<keyword evidence="3" id="KW-0812">Transmembrane</keyword>
<dbReference type="Proteomes" id="UP000673975">
    <property type="component" value="Unassembled WGS sequence"/>
</dbReference>